<evidence type="ECO:0000256" key="6">
    <source>
        <dbReference type="ARBA" id="ARBA00023136"/>
    </source>
</evidence>
<dbReference type="Proteomes" id="UP000253606">
    <property type="component" value="Chromosome"/>
</dbReference>
<evidence type="ECO:0000256" key="3">
    <source>
        <dbReference type="ARBA" id="ARBA00022679"/>
    </source>
</evidence>
<dbReference type="KEGG" id="abas:ACPOL_3748"/>
<feature type="transmembrane region" description="Helical" evidence="8">
    <location>
        <begin position="107"/>
        <end position="127"/>
    </location>
</feature>
<evidence type="ECO:0000256" key="4">
    <source>
        <dbReference type="ARBA" id="ARBA00022692"/>
    </source>
</evidence>
<keyword evidence="3" id="KW-0808">Transferase</keyword>
<dbReference type="GO" id="GO:0005886">
    <property type="term" value="C:plasma membrane"/>
    <property type="evidence" value="ECO:0007669"/>
    <property type="project" value="UniProtKB-SubCell"/>
</dbReference>
<dbReference type="InterPro" id="IPR011042">
    <property type="entry name" value="6-blade_b-propeller_TolB-like"/>
</dbReference>
<reference evidence="9 10" key="1">
    <citation type="journal article" date="2018" name="Front. Microbiol.">
        <title>Hydrolytic Capabilities as a Key to Environmental Success: Chitinolytic and Cellulolytic Acidobacteria From Acidic Sub-arctic Soils and Boreal Peatlands.</title>
        <authorList>
            <person name="Belova S.E."/>
            <person name="Ravin N.V."/>
            <person name="Pankratov T.A."/>
            <person name="Rakitin A.L."/>
            <person name="Ivanova A.A."/>
            <person name="Beletsky A.V."/>
            <person name="Mardanov A.V."/>
            <person name="Sinninghe Damste J.S."/>
            <person name="Dedysh S.N."/>
        </authorList>
    </citation>
    <scope>NUCLEOTIDE SEQUENCE [LARGE SCALE GENOMIC DNA]</scope>
    <source>
        <strain evidence="9 10">SBC82</strain>
    </source>
</reference>
<dbReference type="InterPro" id="IPR011659">
    <property type="entry name" value="WD40"/>
</dbReference>
<dbReference type="OrthoDB" id="104043at2"/>
<feature type="transmembrane region" description="Helical" evidence="8">
    <location>
        <begin position="416"/>
        <end position="434"/>
    </location>
</feature>
<dbReference type="Pfam" id="PF09594">
    <property type="entry name" value="GT87"/>
    <property type="match status" value="1"/>
</dbReference>
<evidence type="ECO:0000313" key="10">
    <source>
        <dbReference type="Proteomes" id="UP000253606"/>
    </source>
</evidence>
<dbReference type="RefSeq" id="WP_114208112.1">
    <property type="nucleotide sequence ID" value="NZ_CP030840.1"/>
</dbReference>
<dbReference type="AlphaFoldDB" id="A0A2Z5G2X7"/>
<comment type="similarity">
    <text evidence="7">Belongs to the glycosyltransferase 87 family.</text>
</comment>
<feature type="transmembrane region" description="Helical" evidence="8">
    <location>
        <begin position="319"/>
        <end position="344"/>
    </location>
</feature>
<evidence type="ECO:0000313" key="9">
    <source>
        <dbReference type="EMBL" id="AXC13027.1"/>
    </source>
</evidence>
<feature type="transmembrane region" description="Helical" evidence="8">
    <location>
        <begin position="148"/>
        <end position="169"/>
    </location>
</feature>
<accession>A0A2Z5G2X7</accession>
<keyword evidence="2" id="KW-1003">Cell membrane</keyword>
<protein>
    <submittedName>
        <fullName evidence="9">Putative conserved integral membrane protein</fullName>
    </submittedName>
</protein>
<evidence type="ECO:0000256" key="8">
    <source>
        <dbReference type="SAM" id="Phobius"/>
    </source>
</evidence>
<feature type="transmembrane region" description="Helical" evidence="8">
    <location>
        <begin position="356"/>
        <end position="373"/>
    </location>
</feature>
<feature type="transmembrane region" description="Helical" evidence="8">
    <location>
        <begin position="277"/>
        <end position="299"/>
    </location>
</feature>
<dbReference type="Gene3D" id="2.120.10.30">
    <property type="entry name" value="TolB, C-terminal domain"/>
    <property type="match status" value="1"/>
</dbReference>
<evidence type="ECO:0000256" key="7">
    <source>
        <dbReference type="ARBA" id="ARBA00024033"/>
    </source>
</evidence>
<feature type="transmembrane region" description="Helical" evidence="8">
    <location>
        <begin position="385"/>
        <end position="404"/>
    </location>
</feature>
<dbReference type="EMBL" id="CP030840">
    <property type="protein sequence ID" value="AXC13027.1"/>
    <property type="molecule type" value="Genomic_DNA"/>
</dbReference>
<feature type="transmembrane region" description="Helical" evidence="8">
    <location>
        <begin position="246"/>
        <end position="265"/>
    </location>
</feature>
<evidence type="ECO:0000256" key="5">
    <source>
        <dbReference type="ARBA" id="ARBA00022989"/>
    </source>
</evidence>
<proteinExistence type="inferred from homology"/>
<keyword evidence="5 8" id="KW-1133">Transmembrane helix</keyword>
<evidence type="ECO:0000256" key="2">
    <source>
        <dbReference type="ARBA" id="ARBA00022475"/>
    </source>
</evidence>
<sequence length="706" mass="80016">MDRLRDRGTVYWVERSTLVLLVFYMFAHSIPRAWSTLNTDFPNYYMTARLAHEGYDTSRIYEWVWLQREKDHRAVDDRIIGLIPITPFSTLVMWPLTALQPLAAKHAWLLLNLALLVPLGCILRSMTGLRYQRIALVFLLSFPLHRNFLFGQFYVFLLLLIASACWAYLRELYVLAGVLVAVAAACKIFPVLFFVFFLQRRSWRALTAGVVTGLATAGTSIAVFGWNLHRTYLHEILPWTLHGEGLPPYVTSSASISSVLHFLLLREPQWNPHPWHNSPLCYSLLQPVLQMLVLAPAILLIRKNDRTRDRILLEWSALLVASLAISTIPASYHFVLIALPMCVLMARLLQGRQYRWVAILSIVYVGIGFPMPSPSKTLGLAVLFYVPRLFLMLALLCGHYLLLWRDRPVRASSRDWTHYAWAAFMCASVVLNVSSTLHRERAVRQEYAFRVPLQTQAFMQADPQSAGTEVRYIALNQSGYHLMTAEGDKAWIDPFLNDDLSFSGNSAIGSTPQVWIERALSPRSKVVDLRDLSHVVLDDAREPMLSADGQSLGFVRDYRGRGRLMVQRGFKSNSATEGALTAASLNIYEASFLSEKEYAFSAVENGGPPQIYVTDGEHSNALLSLGESRYPALSPDGRWMAYSHLEHGVWNLWIRDESSGAIRRVVDVPCNQIQSSWESDSKTLIYGTDCGRSLWFTAVARRRVIP</sequence>
<organism evidence="9 10">
    <name type="scientific">Acidisarcina polymorpha</name>
    <dbReference type="NCBI Taxonomy" id="2211140"/>
    <lineage>
        <taxon>Bacteria</taxon>
        <taxon>Pseudomonadati</taxon>
        <taxon>Acidobacteriota</taxon>
        <taxon>Terriglobia</taxon>
        <taxon>Terriglobales</taxon>
        <taxon>Acidobacteriaceae</taxon>
        <taxon>Acidisarcina</taxon>
    </lineage>
</organism>
<keyword evidence="6 8" id="KW-0472">Membrane</keyword>
<keyword evidence="4 8" id="KW-0812">Transmembrane</keyword>
<dbReference type="Pfam" id="PF07676">
    <property type="entry name" value="PD40"/>
    <property type="match status" value="1"/>
</dbReference>
<dbReference type="SUPFAM" id="SSF82171">
    <property type="entry name" value="DPP6 N-terminal domain-like"/>
    <property type="match status" value="1"/>
</dbReference>
<gene>
    <name evidence="9" type="ORF">ACPOL_3748</name>
</gene>
<feature type="transmembrane region" description="Helical" evidence="8">
    <location>
        <begin position="205"/>
        <end position="226"/>
    </location>
</feature>
<name>A0A2Z5G2X7_9BACT</name>
<evidence type="ECO:0000256" key="1">
    <source>
        <dbReference type="ARBA" id="ARBA00004651"/>
    </source>
</evidence>
<feature type="transmembrane region" description="Helical" evidence="8">
    <location>
        <begin position="175"/>
        <end position="198"/>
    </location>
</feature>
<dbReference type="InterPro" id="IPR018584">
    <property type="entry name" value="GT87"/>
</dbReference>
<keyword evidence="10" id="KW-1185">Reference proteome</keyword>
<dbReference type="GO" id="GO:0016758">
    <property type="term" value="F:hexosyltransferase activity"/>
    <property type="evidence" value="ECO:0007669"/>
    <property type="project" value="InterPro"/>
</dbReference>
<comment type="subcellular location">
    <subcellularLocation>
        <location evidence="1">Cell membrane</location>
        <topology evidence="1">Multi-pass membrane protein</topology>
    </subcellularLocation>
</comment>